<dbReference type="PROSITE" id="PS50929">
    <property type="entry name" value="ABC_TM1F"/>
    <property type="match status" value="1"/>
</dbReference>
<feature type="transmembrane region" description="Helical" evidence="8">
    <location>
        <begin position="261"/>
        <end position="281"/>
    </location>
</feature>
<dbReference type="Gene3D" id="3.40.50.300">
    <property type="entry name" value="P-loop containing nucleotide triphosphate hydrolases"/>
    <property type="match status" value="1"/>
</dbReference>
<dbReference type="Gene3D" id="1.20.1560.10">
    <property type="entry name" value="ABC transporter type 1, transmembrane domain"/>
    <property type="match status" value="1"/>
</dbReference>
<dbReference type="Pfam" id="PF00005">
    <property type="entry name" value="ABC_tran"/>
    <property type="match status" value="1"/>
</dbReference>
<dbReference type="GO" id="GO:0015421">
    <property type="term" value="F:ABC-type oligopeptide transporter activity"/>
    <property type="evidence" value="ECO:0007669"/>
    <property type="project" value="TreeGrafter"/>
</dbReference>
<evidence type="ECO:0000256" key="7">
    <source>
        <dbReference type="ARBA" id="ARBA00023136"/>
    </source>
</evidence>
<evidence type="ECO:0000256" key="1">
    <source>
        <dbReference type="ARBA" id="ARBA00004651"/>
    </source>
</evidence>
<dbReference type="InterPro" id="IPR003593">
    <property type="entry name" value="AAA+_ATPase"/>
</dbReference>
<organism evidence="11 12">
    <name type="scientific">Candidatus Borkfalkia faecipullorum</name>
    <dbReference type="NCBI Taxonomy" id="2838510"/>
    <lineage>
        <taxon>Bacteria</taxon>
        <taxon>Bacillati</taxon>
        <taxon>Bacillota</taxon>
        <taxon>Clostridia</taxon>
        <taxon>Christensenellales</taxon>
        <taxon>Christensenellaceae</taxon>
        <taxon>Candidatus Borkfalkia</taxon>
    </lineage>
</organism>
<sequence length="597" mass="66154">MSKQEIKKGTKRGLYRRLLTYVKPYKANVVGAFLFSIFYVGFTLIGPVLYGWAIDAMIGVGKVDFETVWMMVGGFALSVLLGSLAQKLLGNCVNSLCYRLVRDLRREAFASLTSSRIRYIDTHAQGDVMTRVVTDVDIISDGLLQGVATLFTGVITILGTIVVMFVINYIIALVVVVLTPLSLFVAAFITRRTFKSFTKQVRVQGSLAAHVKEMLGGQKTVLLFNEENSSCEKFEEIDARLYEIGWRAQYYSALTNPSTRFVNAIIYAVVGVLGAIFCILSDASGNLVLGAVVLGGFTPGMLAVFLNYANQYTKPFNEVTNVITQLQNAFASAARVFEVIDEPGERTDGTQHIEKVRGQLSIRNVCFSYEPDQKLIENLSVEVPAGSKIAIVGPTGCGKTTLINLLMRFYDLRSGEIIVDGVNAKDIPLDEYRKMFGMVLQESFLANETVAWNIAYGNESATREQIEAAAKAAYCDFFIRNLENGYDTVLSGKVNISQGERQLLCIARVMLADPPMLILDEATSNIDTMTEMRIQKAFRKMMQGRTSFIVAHRLSTILDADLILVMKDGSVIEQGTHESLMKKKGFYCDLYNSQFAK</sequence>
<keyword evidence="6 8" id="KW-1133">Transmembrane helix</keyword>
<proteinExistence type="predicted"/>
<keyword evidence="5 11" id="KW-0067">ATP-binding</keyword>
<evidence type="ECO:0000256" key="2">
    <source>
        <dbReference type="ARBA" id="ARBA00022448"/>
    </source>
</evidence>
<reference evidence="11" key="2">
    <citation type="submission" date="2021-04" db="EMBL/GenBank/DDBJ databases">
        <authorList>
            <person name="Gilroy R."/>
        </authorList>
    </citation>
    <scope>NUCLEOTIDE SEQUENCE</scope>
    <source>
        <strain evidence="11">811</strain>
    </source>
</reference>
<name>A0A9D2AFV8_9FIRM</name>
<dbReference type="SMART" id="SM00382">
    <property type="entry name" value="AAA"/>
    <property type="match status" value="1"/>
</dbReference>
<gene>
    <name evidence="11" type="ORF">H9741_02775</name>
</gene>
<feature type="domain" description="ABC transmembrane type-1" evidence="10">
    <location>
        <begin position="30"/>
        <end position="328"/>
    </location>
</feature>
<dbReference type="EMBL" id="DXFX01000037">
    <property type="protein sequence ID" value="HIX07375.1"/>
    <property type="molecule type" value="Genomic_DNA"/>
</dbReference>
<dbReference type="PANTHER" id="PTHR43394">
    <property type="entry name" value="ATP-DEPENDENT PERMEASE MDL1, MITOCHONDRIAL"/>
    <property type="match status" value="1"/>
</dbReference>
<dbReference type="InterPro" id="IPR017871">
    <property type="entry name" value="ABC_transporter-like_CS"/>
</dbReference>
<evidence type="ECO:0000313" key="11">
    <source>
        <dbReference type="EMBL" id="HIX07375.1"/>
    </source>
</evidence>
<keyword evidence="3 8" id="KW-0812">Transmembrane</keyword>
<evidence type="ECO:0000256" key="8">
    <source>
        <dbReference type="SAM" id="Phobius"/>
    </source>
</evidence>
<feature type="transmembrane region" description="Helical" evidence="8">
    <location>
        <begin position="27"/>
        <end position="48"/>
    </location>
</feature>
<protein>
    <submittedName>
        <fullName evidence="11">ABC transporter ATP-binding protein/permease</fullName>
    </submittedName>
</protein>
<comment type="subcellular location">
    <subcellularLocation>
        <location evidence="1">Cell membrane</location>
        <topology evidence="1">Multi-pass membrane protein</topology>
    </subcellularLocation>
</comment>
<evidence type="ECO:0000313" key="12">
    <source>
        <dbReference type="Proteomes" id="UP000824204"/>
    </source>
</evidence>
<dbReference type="CDD" id="cd18547">
    <property type="entry name" value="ABC_6TM_Tm288_like"/>
    <property type="match status" value="1"/>
</dbReference>
<dbReference type="SUPFAM" id="SSF90123">
    <property type="entry name" value="ABC transporter transmembrane region"/>
    <property type="match status" value="1"/>
</dbReference>
<keyword evidence="7 8" id="KW-0472">Membrane</keyword>
<dbReference type="InterPro" id="IPR003439">
    <property type="entry name" value="ABC_transporter-like_ATP-bd"/>
</dbReference>
<evidence type="ECO:0000256" key="5">
    <source>
        <dbReference type="ARBA" id="ARBA00022840"/>
    </source>
</evidence>
<evidence type="ECO:0000259" key="10">
    <source>
        <dbReference type="PROSITE" id="PS50929"/>
    </source>
</evidence>
<evidence type="ECO:0000256" key="3">
    <source>
        <dbReference type="ARBA" id="ARBA00022692"/>
    </source>
</evidence>
<dbReference type="FunFam" id="3.40.50.300:FF:000287">
    <property type="entry name" value="Multidrug ABC transporter ATP-binding protein"/>
    <property type="match status" value="1"/>
</dbReference>
<feature type="transmembrane region" description="Helical" evidence="8">
    <location>
        <begin position="287"/>
        <end position="308"/>
    </location>
</feature>
<feature type="domain" description="ABC transporter" evidence="9">
    <location>
        <begin position="360"/>
        <end position="593"/>
    </location>
</feature>
<evidence type="ECO:0000256" key="6">
    <source>
        <dbReference type="ARBA" id="ARBA00022989"/>
    </source>
</evidence>
<dbReference type="InterPro" id="IPR027417">
    <property type="entry name" value="P-loop_NTPase"/>
</dbReference>
<dbReference type="PROSITE" id="PS50893">
    <property type="entry name" value="ABC_TRANSPORTER_2"/>
    <property type="match status" value="1"/>
</dbReference>
<dbReference type="AlphaFoldDB" id="A0A9D2AFV8"/>
<dbReference type="InterPro" id="IPR039421">
    <property type="entry name" value="Type_1_exporter"/>
</dbReference>
<evidence type="ECO:0000256" key="4">
    <source>
        <dbReference type="ARBA" id="ARBA00022741"/>
    </source>
</evidence>
<keyword evidence="4" id="KW-0547">Nucleotide-binding</keyword>
<dbReference type="InterPro" id="IPR011527">
    <property type="entry name" value="ABC1_TM_dom"/>
</dbReference>
<dbReference type="InterPro" id="IPR036640">
    <property type="entry name" value="ABC1_TM_sf"/>
</dbReference>
<dbReference type="GO" id="GO:0005524">
    <property type="term" value="F:ATP binding"/>
    <property type="evidence" value="ECO:0007669"/>
    <property type="project" value="UniProtKB-KW"/>
</dbReference>
<comment type="caution">
    <text evidence="11">The sequence shown here is derived from an EMBL/GenBank/DDBJ whole genome shotgun (WGS) entry which is preliminary data.</text>
</comment>
<feature type="transmembrane region" description="Helical" evidence="8">
    <location>
        <begin position="143"/>
        <end position="163"/>
    </location>
</feature>
<keyword evidence="2" id="KW-0813">Transport</keyword>
<dbReference type="Pfam" id="PF00664">
    <property type="entry name" value="ABC_membrane"/>
    <property type="match status" value="1"/>
</dbReference>
<dbReference type="PANTHER" id="PTHR43394:SF1">
    <property type="entry name" value="ATP-BINDING CASSETTE SUB-FAMILY B MEMBER 10, MITOCHONDRIAL"/>
    <property type="match status" value="1"/>
</dbReference>
<accession>A0A9D2AFV8</accession>
<feature type="transmembrane region" description="Helical" evidence="8">
    <location>
        <begin position="68"/>
        <end position="89"/>
    </location>
</feature>
<dbReference type="GO" id="GO:0005886">
    <property type="term" value="C:plasma membrane"/>
    <property type="evidence" value="ECO:0007669"/>
    <property type="project" value="UniProtKB-SubCell"/>
</dbReference>
<dbReference type="GO" id="GO:0016887">
    <property type="term" value="F:ATP hydrolysis activity"/>
    <property type="evidence" value="ECO:0007669"/>
    <property type="project" value="InterPro"/>
</dbReference>
<dbReference type="SUPFAM" id="SSF52540">
    <property type="entry name" value="P-loop containing nucleoside triphosphate hydrolases"/>
    <property type="match status" value="1"/>
</dbReference>
<dbReference type="Proteomes" id="UP000824204">
    <property type="component" value="Unassembled WGS sequence"/>
</dbReference>
<dbReference type="CDD" id="cd03254">
    <property type="entry name" value="ABCC_Glucan_exporter_like"/>
    <property type="match status" value="1"/>
</dbReference>
<dbReference type="PROSITE" id="PS00211">
    <property type="entry name" value="ABC_TRANSPORTER_1"/>
    <property type="match status" value="1"/>
</dbReference>
<evidence type="ECO:0000259" key="9">
    <source>
        <dbReference type="PROSITE" id="PS50893"/>
    </source>
</evidence>
<reference evidence="11" key="1">
    <citation type="journal article" date="2021" name="PeerJ">
        <title>Extensive microbial diversity within the chicken gut microbiome revealed by metagenomics and culture.</title>
        <authorList>
            <person name="Gilroy R."/>
            <person name="Ravi A."/>
            <person name="Getino M."/>
            <person name="Pursley I."/>
            <person name="Horton D.L."/>
            <person name="Alikhan N.F."/>
            <person name="Baker D."/>
            <person name="Gharbi K."/>
            <person name="Hall N."/>
            <person name="Watson M."/>
            <person name="Adriaenssens E.M."/>
            <person name="Foster-Nyarko E."/>
            <person name="Jarju S."/>
            <person name="Secka A."/>
            <person name="Antonio M."/>
            <person name="Oren A."/>
            <person name="Chaudhuri R.R."/>
            <person name="La Ragione R."/>
            <person name="Hildebrand F."/>
            <person name="Pallen M.J."/>
        </authorList>
    </citation>
    <scope>NUCLEOTIDE SEQUENCE</scope>
    <source>
        <strain evidence="11">811</strain>
    </source>
</reference>
<feature type="transmembrane region" description="Helical" evidence="8">
    <location>
        <begin position="169"/>
        <end position="189"/>
    </location>
</feature>